<keyword evidence="2" id="KW-1185">Reference proteome</keyword>
<protein>
    <submittedName>
        <fullName evidence="1">Uncharacterized protein</fullName>
    </submittedName>
</protein>
<dbReference type="EMBL" id="KL363465">
    <property type="protein sequence ID" value="KFD45543.1"/>
    <property type="molecule type" value="Genomic_DNA"/>
</dbReference>
<gene>
    <name evidence="1" type="ORF">M513_13578</name>
</gene>
<dbReference type="Proteomes" id="UP000030764">
    <property type="component" value="Unassembled WGS sequence"/>
</dbReference>
<dbReference type="AlphaFoldDB" id="A0A085LKP7"/>
<accession>A0A085LKP7</accession>
<organism evidence="1 2">
    <name type="scientific">Trichuris suis</name>
    <name type="common">pig whipworm</name>
    <dbReference type="NCBI Taxonomy" id="68888"/>
    <lineage>
        <taxon>Eukaryota</taxon>
        <taxon>Metazoa</taxon>
        <taxon>Ecdysozoa</taxon>
        <taxon>Nematoda</taxon>
        <taxon>Enoplea</taxon>
        <taxon>Dorylaimia</taxon>
        <taxon>Trichinellida</taxon>
        <taxon>Trichuridae</taxon>
        <taxon>Trichuris</taxon>
    </lineage>
</organism>
<reference evidence="1 2" key="1">
    <citation type="journal article" date="2014" name="Nat. Genet.">
        <title>Genome and transcriptome of the porcine whipworm Trichuris suis.</title>
        <authorList>
            <person name="Jex A.R."/>
            <person name="Nejsum P."/>
            <person name="Schwarz E.M."/>
            <person name="Hu L."/>
            <person name="Young N.D."/>
            <person name="Hall R.S."/>
            <person name="Korhonen P.K."/>
            <person name="Liao S."/>
            <person name="Thamsborg S."/>
            <person name="Xia J."/>
            <person name="Xu P."/>
            <person name="Wang S."/>
            <person name="Scheerlinck J.P."/>
            <person name="Hofmann A."/>
            <person name="Sternberg P.W."/>
            <person name="Wang J."/>
            <person name="Gasser R.B."/>
        </authorList>
    </citation>
    <scope>NUCLEOTIDE SEQUENCE [LARGE SCALE GENOMIC DNA]</scope>
    <source>
        <strain evidence="1">DCEP-RM93M</strain>
    </source>
</reference>
<proteinExistence type="predicted"/>
<evidence type="ECO:0000313" key="1">
    <source>
        <dbReference type="EMBL" id="KFD45543.1"/>
    </source>
</evidence>
<sequence>MPGTPCATHSTCVKLLVLKVEHAKRKSLMSFALSRSEDLYTGHAHCSIHARNALRNPEYKKEQTNSVRAAQRNLLYPYLQQNGCTGVAVDVGSIDRSFAAASMPGTPCATHSTWYVKPFSFVPSCVVA</sequence>
<evidence type="ECO:0000313" key="2">
    <source>
        <dbReference type="Proteomes" id="UP000030764"/>
    </source>
</evidence>
<name>A0A085LKP7_9BILA</name>